<reference evidence="1" key="1">
    <citation type="journal article" date="2019" name="PLoS Negl. Trop. Dis.">
        <title>Revisiting the worldwide diversity of Leptospira species in the environment.</title>
        <authorList>
            <person name="Vincent A.T."/>
            <person name="Schiettekatte O."/>
            <person name="Bourhy P."/>
            <person name="Veyrier F.J."/>
            <person name="Picardeau M."/>
        </authorList>
    </citation>
    <scope>NUCLEOTIDE SEQUENCE [LARGE SCALE GENOMIC DNA]</scope>
    <source>
        <strain evidence="1">201800265</strain>
    </source>
</reference>
<keyword evidence="2" id="KW-1185">Reference proteome</keyword>
<comment type="caution">
    <text evidence="1">The sequence shown here is derived from an EMBL/GenBank/DDBJ whole genome shotgun (WGS) entry which is preliminary data.</text>
</comment>
<dbReference type="AlphaFoldDB" id="A0A4R9J571"/>
<protein>
    <submittedName>
        <fullName evidence="1">Uncharacterized protein</fullName>
    </submittedName>
</protein>
<sequence>MNNLPNSTKEKIFSFLIGDISLIEFEAFLYESKEIENCFKYDDYIELISLNFNKTNNRYEAFKIIEGNIDISEFVVWKLNKTLNNILNKGKQYPESIVSLYDLYCKGYYFLEKLGLMYGNALDYPKEYDYDKNISELSELEQMKLADAFYPEIIPAVQLVQQFIKDKKIILTGKLGSLDRYEYIDNRNDEERIQTEF</sequence>
<name>A0A4R9J571_9LEPT</name>
<dbReference type="EMBL" id="RQFY01000007">
    <property type="protein sequence ID" value="TGL31307.1"/>
    <property type="molecule type" value="Genomic_DNA"/>
</dbReference>
<accession>A0A4R9J571</accession>
<dbReference type="Proteomes" id="UP000297871">
    <property type="component" value="Unassembled WGS sequence"/>
</dbReference>
<dbReference type="OrthoDB" id="6398539at2"/>
<proteinExistence type="predicted"/>
<evidence type="ECO:0000313" key="2">
    <source>
        <dbReference type="Proteomes" id="UP000297871"/>
    </source>
</evidence>
<dbReference type="RefSeq" id="WP_135616063.1">
    <property type="nucleotide sequence ID" value="NZ_RQFY01000007.1"/>
</dbReference>
<organism evidence="1 2">
    <name type="scientific">Leptospira koniambonensis</name>
    <dbReference type="NCBI Taxonomy" id="2484950"/>
    <lineage>
        <taxon>Bacteria</taxon>
        <taxon>Pseudomonadati</taxon>
        <taxon>Spirochaetota</taxon>
        <taxon>Spirochaetia</taxon>
        <taxon>Leptospirales</taxon>
        <taxon>Leptospiraceae</taxon>
        <taxon>Leptospira</taxon>
    </lineage>
</organism>
<evidence type="ECO:0000313" key="1">
    <source>
        <dbReference type="EMBL" id="TGL31307.1"/>
    </source>
</evidence>
<gene>
    <name evidence="1" type="ORF">EHQ52_15325</name>
</gene>